<keyword evidence="5 7" id="KW-0472">Membrane</keyword>
<proteinExistence type="inferred from homology"/>
<keyword evidence="4 7" id="KW-1133">Transmembrane helix</keyword>
<comment type="caution">
    <text evidence="9">The sequence shown here is derived from an EMBL/GenBank/DDBJ whole genome shotgun (WGS) entry which is preliminary data.</text>
</comment>
<feature type="domain" description="MotA/TolQ/ExbB proton channel" evidence="8">
    <location>
        <begin position="74"/>
        <end position="174"/>
    </location>
</feature>
<keyword evidence="6" id="KW-0653">Protein transport</keyword>
<accession>A0ABS8NNN0</accession>
<organism evidence="9 10">
    <name type="scientific">Rhodopirellula halodulae</name>
    <dbReference type="NCBI Taxonomy" id="2894198"/>
    <lineage>
        <taxon>Bacteria</taxon>
        <taxon>Pseudomonadati</taxon>
        <taxon>Planctomycetota</taxon>
        <taxon>Planctomycetia</taxon>
        <taxon>Pirellulales</taxon>
        <taxon>Pirellulaceae</taxon>
        <taxon>Rhodopirellula</taxon>
    </lineage>
</organism>
<keyword evidence="10" id="KW-1185">Reference proteome</keyword>
<evidence type="ECO:0000313" key="10">
    <source>
        <dbReference type="Proteomes" id="UP001430306"/>
    </source>
</evidence>
<evidence type="ECO:0000256" key="3">
    <source>
        <dbReference type="ARBA" id="ARBA00022692"/>
    </source>
</evidence>
<keyword evidence="3 7" id="KW-0812">Transmembrane</keyword>
<evidence type="ECO:0000256" key="5">
    <source>
        <dbReference type="ARBA" id="ARBA00023136"/>
    </source>
</evidence>
<name>A0ABS8NNN0_9BACT</name>
<gene>
    <name evidence="9" type="ORF">LOC71_23130</name>
</gene>
<feature type="transmembrane region" description="Helical" evidence="7">
    <location>
        <begin position="139"/>
        <end position="161"/>
    </location>
</feature>
<keyword evidence="2" id="KW-1003">Cell membrane</keyword>
<comment type="subcellular location">
    <subcellularLocation>
        <location evidence="1">Cell membrane</location>
        <topology evidence="1">Multi-pass membrane protein</topology>
    </subcellularLocation>
    <subcellularLocation>
        <location evidence="6">Membrane</location>
        <topology evidence="6">Multi-pass membrane protein</topology>
    </subcellularLocation>
</comment>
<evidence type="ECO:0000259" key="8">
    <source>
        <dbReference type="Pfam" id="PF01618"/>
    </source>
</evidence>
<comment type="similarity">
    <text evidence="6">Belongs to the exbB/tolQ family.</text>
</comment>
<evidence type="ECO:0000256" key="1">
    <source>
        <dbReference type="ARBA" id="ARBA00004651"/>
    </source>
</evidence>
<sequence>MTGQIIVVGLCLLLRASHNLRRLVNERESSHNDFRHASSHGVCSLWSSDAAQQPSVFFKLTKFVHRHGSANSEASDAWIRHLRTQLQVPLQASQGACSLLFVLGMIGTLIGLAITFAAISSGMSDTTDVEAVTASLQSAIRGLSTAFMTTLAGAFFGGVLVSRVNLITSRYLNEFLAILELWLRATDFPPKSEDGQ</sequence>
<evidence type="ECO:0000256" key="6">
    <source>
        <dbReference type="RuleBase" id="RU004057"/>
    </source>
</evidence>
<evidence type="ECO:0000256" key="4">
    <source>
        <dbReference type="ARBA" id="ARBA00022989"/>
    </source>
</evidence>
<keyword evidence="6" id="KW-0813">Transport</keyword>
<reference evidence="9" key="1">
    <citation type="submission" date="2021-11" db="EMBL/GenBank/DDBJ databases">
        <title>Genome sequence.</title>
        <authorList>
            <person name="Sun Q."/>
        </authorList>
    </citation>
    <scope>NUCLEOTIDE SEQUENCE</scope>
    <source>
        <strain evidence="9">JC740</strain>
    </source>
</reference>
<dbReference type="EMBL" id="JAJKFW010000064">
    <property type="protein sequence ID" value="MCC9645183.1"/>
    <property type="molecule type" value="Genomic_DNA"/>
</dbReference>
<dbReference type="InterPro" id="IPR002898">
    <property type="entry name" value="MotA_ExbB_proton_chnl"/>
</dbReference>
<evidence type="ECO:0000256" key="7">
    <source>
        <dbReference type="SAM" id="Phobius"/>
    </source>
</evidence>
<evidence type="ECO:0000256" key="2">
    <source>
        <dbReference type="ARBA" id="ARBA00022475"/>
    </source>
</evidence>
<dbReference type="Pfam" id="PF01618">
    <property type="entry name" value="MotA_ExbB"/>
    <property type="match status" value="1"/>
</dbReference>
<protein>
    <submittedName>
        <fullName evidence="9">MotA/TolQ/ExbB proton channel family protein</fullName>
    </submittedName>
</protein>
<feature type="transmembrane region" description="Helical" evidence="7">
    <location>
        <begin position="99"/>
        <end position="119"/>
    </location>
</feature>
<evidence type="ECO:0000313" key="9">
    <source>
        <dbReference type="EMBL" id="MCC9645183.1"/>
    </source>
</evidence>
<dbReference type="Proteomes" id="UP001430306">
    <property type="component" value="Unassembled WGS sequence"/>
</dbReference>